<reference evidence="1" key="1">
    <citation type="submission" date="2021-03" db="EMBL/GenBank/DDBJ databases">
        <authorList>
            <person name="Li Z."/>
            <person name="Yang C."/>
        </authorList>
    </citation>
    <scope>NUCLEOTIDE SEQUENCE</scope>
    <source>
        <strain evidence="1">Dzin_1.0</strain>
        <tissue evidence="1">Leaf</tissue>
    </source>
</reference>
<sequence>MNGTNSDKTVIPQKEELHPISWKRVFSQKTADYDVVVIMKNIRIVEVPISYIKAKVFIFRFKLMVVKHKDEEQQKNKDHPEPPASNEKTCFSGKFGVDSLLMPETIKMAHDTCRVQEYFGHDIAYTADTDEPSICIEREEQQLRGLMNLNHLELQFEYSDDSDLSRLYENRQTER</sequence>
<name>A0A9D5CJW3_9LILI</name>
<dbReference type="AlphaFoldDB" id="A0A9D5CJW3"/>
<gene>
    <name evidence="1" type="ORF">J5N97_016199</name>
</gene>
<evidence type="ECO:0000313" key="2">
    <source>
        <dbReference type="Proteomes" id="UP001085076"/>
    </source>
</evidence>
<accession>A0A9D5CJW3</accession>
<dbReference type="Proteomes" id="UP001085076">
    <property type="component" value="Miscellaneous, Linkage group lg04"/>
</dbReference>
<dbReference type="EMBL" id="JAGGNH010000004">
    <property type="protein sequence ID" value="KAJ0974234.1"/>
    <property type="molecule type" value="Genomic_DNA"/>
</dbReference>
<comment type="caution">
    <text evidence="1">The sequence shown here is derived from an EMBL/GenBank/DDBJ whole genome shotgun (WGS) entry which is preliminary data.</text>
</comment>
<organism evidence="1 2">
    <name type="scientific">Dioscorea zingiberensis</name>
    <dbReference type="NCBI Taxonomy" id="325984"/>
    <lineage>
        <taxon>Eukaryota</taxon>
        <taxon>Viridiplantae</taxon>
        <taxon>Streptophyta</taxon>
        <taxon>Embryophyta</taxon>
        <taxon>Tracheophyta</taxon>
        <taxon>Spermatophyta</taxon>
        <taxon>Magnoliopsida</taxon>
        <taxon>Liliopsida</taxon>
        <taxon>Dioscoreales</taxon>
        <taxon>Dioscoreaceae</taxon>
        <taxon>Dioscorea</taxon>
    </lineage>
</organism>
<keyword evidence="2" id="KW-1185">Reference proteome</keyword>
<proteinExistence type="predicted"/>
<evidence type="ECO:0000313" key="1">
    <source>
        <dbReference type="EMBL" id="KAJ0974234.1"/>
    </source>
</evidence>
<reference evidence="1" key="2">
    <citation type="journal article" date="2022" name="Hortic Res">
        <title>The genome of Dioscorea zingiberensis sheds light on the biosynthesis, origin and evolution of the medicinally important diosgenin saponins.</title>
        <authorList>
            <person name="Li Y."/>
            <person name="Tan C."/>
            <person name="Li Z."/>
            <person name="Guo J."/>
            <person name="Li S."/>
            <person name="Chen X."/>
            <person name="Wang C."/>
            <person name="Dai X."/>
            <person name="Yang H."/>
            <person name="Song W."/>
            <person name="Hou L."/>
            <person name="Xu J."/>
            <person name="Tong Z."/>
            <person name="Xu A."/>
            <person name="Yuan X."/>
            <person name="Wang W."/>
            <person name="Yang Q."/>
            <person name="Chen L."/>
            <person name="Sun Z."/>
            <person name="Wang K."/>
            <person name="Pan B."/>
            <person name="Chen J."/>
            <person name="Bao Y."/>
            <person name="Liu F."/>
            <person name="Qi X."/>
            <person name="Gang D.R."/>
            <person name="Wen J."/>
            <person name="Li J."/>
        </authorList>
    </citation>
    <scope>NUCLEOTIDE SEQUENCE</scope>
    <source>
        <strain evidence="1">Dzin_1.0</strain>
    </source>
</reference>
<protein>
    <submittedName>
        <fullName evidence="1">Uncharacterized protein</fullName>
    </submittedName>
</protein>